<organism evidence="2 3">
    <name type="scientific">Tribonema minus</name>
    <dbReference type="NCBI Taxonomy" id="303371"/>
    <lineage>
        <taxon>Eukaryota</taxon>
        <taxon>Sar</taxon>
        <taxon>Stramenopiles</taxon>
        <taxon>Ochrophyta</taxon>
        <taxon>PX clade</taxon>
        <taxon>Xanthophyceae</taxon>
        <taxon>Tribonematales</taxon>
        <taxon>Tribonemataceae</taxon>
        <taxon>Tribonema</taxon>
    </lineage>
</organism>
<feature type="non-terminal residue" evidence="2">
    <location>
        <position position="198"/>
    </location>
</feature>
<sequence>VQGIHGNAPLQPLPTPRDPAVRYADFGGAPIVGLHAHAERMARGPTVTLDAARERVHVADDRGPLAIALGGADVPVWAGHFSPRTHLVTAELIPADPPDAAAPELRNASFVRGRIALVTRGAVPLVHKVMAAQRARALAVVIADDGSCTHAGGFSQFCMPGSSPPDGWAREDSEGPWREVRIPHVLMLKEHAAVLLAA</sequence>
<dbReference type="OrthoDB" id="77835at2759"/>
<evidence type="ECO:0000313" key="2">
    <source>
        <dbReference type="EMBL" id="KAG5178196.1"/>
    </source>
</evidence>
<dbReference type="EMBL" id="JAFCMP010000517">
    <property type="protein sequence ID" value="KAG5178196.1"/>
    <property type="molecule type" value="Genomic_DNA"/>
</dbReference>
<gene>
    <name evidence="2" type="ORF">JKP88DRAFT_153086</name>
</gene>
<proteinExistence type="predicted"/>
<comment type="caution">
    <text evidence="2">The sequence shown here is derived from an EMBL/GenBank/DDBJ whole genome shotgun (WGS) entry which is preliminary data.</text>
</comment>
<dbReference type="AlphaFoldDB" id="A0A836CBI4"/>
<dbReference type="Pfam" id="PF02225">
    <property type="entry name" value="PA"/>
    <property type="match status" value="1"/>
</dbReference>
<protein>
    <recommendedName>
        <fullName evidence="1">PA domain-containing protein</fullName>
    </recommendedName>
</protein>
<dbReference type="SUPFAM" id="SSF52025">
    <property type="entry name" value="PA domain"/>
    <property type="match status" value="1"/>
</dbReference>
<feature type="non-terminal residue" evidence="2">
    <location>
        <position position="1"/>
    </location>
</feature>
<reference evidence="2" key="1">
    <citation type="submission" date="2021-02" db="EMBL/GenBank/DDBJ databases">
        <title>First Annotated Genome of the Yellow-green Alga Tribonema minus.</title>
        <authorList>
            <person name="Mahan K.M."/>
        </authorList>
    </citation>
    <scope>NUCLEOTIDE SEQUENCE</scope>
    <source>
        <strain evidence="2">UTEX B ZZ1240</strain>
    </source>
</reference>
<dbReference type="Proteomes" id="UP000664859">
    <property type="component" value="Unassembled WGS sequence"/>
</dbReference>
<name>A0A836CBI4_9STRA</name>
<dbReference type="Gene3D" id="3.50.30.30">
    <property type="match status" value="1"/>
</dbReference>
<dbReference type="InterPro" id="IPR003137">
    <property type="entry name" value="PA_domain"/>
</dbReference>
<keyword evidence="3" id="KW-1185">Reference proteome</keyword>
<accession>A0A836CBI4</accession>
<evidence type="ECO:0000313" key="3">
    <source>
        <dbReference type="Proteomes" id="UP000664859"/>
    </source>
</evidence>
<evidence type="ECO:0000259" key="1">
    <source>
        <dbReference type="Pfam" id="PF02225"/>
    </source>
</evidence>
<dbReference type="InterPro" id="IPR046450">
    <property type="entry name" value="PA_dom_sf"/>
</dbReference>
<feature type="domain" description="PA" evidence="1">
    <location>
        <begin position="88"/>
        <end position="153"/>
    </location>
</feature>